<dbReference type="SUPFAM" id="SSF140996">
    <property type="entry name" value="Hermes dimerisation domain"/>
    <property type="match status" value="1"/>
</dbReference>
<evidence type="ECO:0000259" key="10">
    <source>
        <dbReference type="Pfam" id="PF02892"/>
    </source>
</evidence>
<evidence type="ECO:0000256" key="7">
    <source>
        <dbReference type="ARBA" id="ARBA00023163"/>
    </source>
</evidence>
<evidence type="ECO:0000313" key="13">
    <source>
        <dbReference type="RefSeq" id="XP_022324558.1"/>
    </source>
</evidence>
<organism evidence="12 13">
    <name type="scientific">Crassostrea virginica</name>
    <name type="common">Eastern oyster</name>
    <dbReference type="NCBI Taxonomy" id="6565"/>
    <lineage>
        <taxon>Eukaryota</taxon>
        <taxon>Metazoa</taxon>
        <taxon>Spiralia</taxon>
        <taxon>Lophotrochozoa</taxon>
        <taxon>Mollusca</taxon>
        <taxon>Bivalvia</taxon>
        <taxon>Autobranchia</taxon>
        <taxon>Pteriomorphia</taxon>
        <taxon>Ostreida</taxon>
        <taxon>Ostreoidea</taxon>
        <taxon>Ostreidae</taxon>
        <taxon>Crassostrea</taxon>
    </lineage>
</organism>
<dbReference type="Proteomes" id="UP000694844">
    <property type="component" value="Chromosome 3"/>
</dbReference>
<dbReference type="GO" id="GO:0009791">
    <property type="term" value="P:post-embryonic development"/>
    <property type="evidence" value="ECO:0007669"/>
    <property type="project" value="UniProtKB-ARBA"/>
</dbReference>
<evidence type="ECO:0000256" key="2">
    <source>
        <dbReference type="ARBA" id="ARBA00022723"/>
    </source>
</evidence>
<dbReference type="InterPro" id="IPR052035">
    <property type="entry name" value="ZnF_BED_domain_contain"/>
</dbReference>
<dbReference type="AlphaFoldDB" id="A0A8B8D8W3"/>
<evidence type="ECO:0000256" key="8">
    <source>
        <dbReference type="ARBA" id="ARBA00023242"/>
    </source>
</evidence>
<dbReference type="GO" id="GO:0003677">
    <property type="term" value="F:DNA binding"/>
    <property type="evidence" value="ECO:0007669"/>
    <property type="project" value="UniProtKB-KW"/>
</dbReference>
<dbReference type="GeneID" id="111125256"/>
<feature type="region of interest" description="Disordered" evidence="9">
    <location>
        <begin position="492"/>
        <end position="534"/>
    </location>
</feature>
<sequence>MASEFEENNNNYEVYPYPGKAKSVVWKFFGFLKKAEGPPTKANLDMATAVCRVCGKKYANKGNTTIFKMHIDSDHGGEFEPKSKSKVQPCLDNFVKFNKPVGKISAERQLTIDDALNKLIIGKVLPVSIVDNIYFKAFVGLLDPRYQIPSRPTVIKRLEEKKSKVEDKLKSQMKLATDIAITHGGWTSLNTESYYTTTVHFIDKNWCLQSAVLGTIKLAGSHTAQNIANELKNTQDHWSLPVPTATSDNAANEQKAYEILGWNRFGCYGHRINLVVKNSLSLPEVSRVLGKARTLVAFFHKSSSMTSMLHEKQKLLFTDSKVGHRLLIDVSTRWNSTLYMLQRLLEQAPVLMALANDASLPKQASSTLKNSVFNFEELTMVEHLVQILLPFEKATTIVCADQHPTMHKVLPIVTKLLRSTELSDDDSTVIKKIKQKMQAEMNKRTQSEDNSLMACLLNPFTKGLDFVSEERERAHALLRGLVSGVTLVKMEAPDDGGKKPDVAPLPLLPQFPGEEEDENNSVEDLSQPTAAKKMKSADTDDWLEDVVCTGENMDLGNASEHEIERYIGCQIEEIDHNLTVLEWWKKNSAFFPRLSVLAKKFLAIPASSVSSEIVFSLGGQIVSKKRCRLSHNNVDLFIFLNKNMKYW</sequence>
<dbReference type="Pfam" id="PF05699">
    <property type="entry name" value="Dimer_Tnp_hAT"/>
    <property type="match status" value="1"/>
</dbReference>
<evidence type="ECO:0000256" key="1">
    <source>
        <dbReference type="ARBA" id="ARBA00004123"/>
    </source>
</evidence>
<keyword evidence="4" id="KW-0862">Zinc</keyword>
<proteinExistence type="predicted"/>
<dbReference type="InterPro" id="IPR036236">
    <property type="entry name" value="Znf_C2H2_sf"/>
</dbReference>
<dbReference type="InterPro" id="IPR012337">
    <property type="entry name" value="RNaseH-like_sf"/>
</dbReference>
<evidence type="ECO:0000313" key="12">
    <source>
        <dbReference type="Proteomes" id="UP000694844"/>
    </source>
</evidence>
<evidence type="ECO:0000256" key="5">
    <source>
        <dbReference type="ARBA" id="ARBA00023015"/>
    </source>
</evidence>
<dbReference type="InterPro" id="IPR003656">
    <property type="entry name" value="Znf_BED"/>
</dbReference>
<keyword evidence="5" id="KW-0805">Transcription regulation</keyword>
<keyword evidence="3" id="KW-0863">Zinc-finger</keyword>
<feature type="domain" description="BED-type" evidence="10">
    <location>
        <begin position="23"/>
        <end position="75"/>
    </location>
</feature>
<protein>
    <submittedName>
        <fullName evidence="13">Zinc finger BED domain-containing protein 1-like</fullName>
    </submittedName>
</protein>
<dbReference type="PANTHER" id="PTHR46481:SF10">
    <property type="entry name" value="ZINC FINGER BED DOMAIN-CONTAINING PROTEIN 39"/>
    <property type="match status" value="1"/>
</dbReference>
<keyword evidence="2" id="KW-0479">Metal-binding</keyword>
<evidence type="ECO:0000259" key="11">
    <source>
        <dbReference type="Pfam" id="PF05699"/>
    </source>
</evidence>
<comment type="subcellular location">
    <subcellularLocation>
        <location evidence="1">Nucleus</location>
    </subcellularLocation>
</comment>
<dbReference type="GO" id="GO:0005634">
    <property type="term" value="C:nucleus"/>
    <property type="evidence" value="ECO:0007669"/>
    <property type="project" value="UniProtKB-SubCell"/>
</dbReference>
<accession>A0A8B8D8W3</accession>
<feature type="domain" description="HAT C-terminal dimerisation" evidence="11">
    <location>
        <begin position="562"/>
        <end position="644"/>
    </location>
</feature>
<dbReference type="InterPro" id="IPR008906">
    <property type="entry name" value="HATC_C_dom"/>
</dbReference>
<reference evidence="13" key="1">
    <citation type="submission" date="2025-08" db="UniProtKB">
        <authorList>
            <consortium name="RefSeq"/>
        </authorList>
    </citation>
    <scope>IDENTIFICATION</scope>
    <source>
        <tissue evidence="13">Whole sample</tissue>
    </source>
</reference>
<name>A0A8B8D8W3_CRAVI</name>
<dbReference type="SUPFAM" id="SSF57667">
    <property type="entry name" value="beta-beta-alpha zinc fingers"/>
    <property type="match status" value="1"/>
</dbReference>
<evidence type="ECO:0000256" key="3">
    <source>
        <dbReference type="ARBA" id="ARBA00022771"/>
    </source>
</evidence>
<dbReference type="GO" id="GO:0046983">
    <property type="term" value="F:protein dimerization activity"/>
    <property type="evidence" value="ECO:0007669"/>
    <property type="project" value="InterPro"/>
</dbReference>
<dbReference type="OrthoDB" id="1607513at2759"/>
<dbReference type="RefSeq" id="XP_022324558.1">
    <property type="nucleotide sequence ID" value="XM_022468850.1"/>
</dbReference>
<keyword evidence="12" id="KW-1185">Reference proteome</keyword>
<dbReference type="KEGG" id="cvn:111125256"/>
<evidence type="ECO:0000256" key="4">
    <source>
        <dbReference type="ARBA" id="ARBA00022833"/>
    </source>
</evidence>
<keyword evidence="8" id="KW-0539">Nucleus</keyword>
<dbReference type="PANTHER" id="PTHR46481">
    <property type="entry name" value="ZINC FINGER BED DOMAIN-CONTAINING PROTEIN 4"/>
    <property type="match status" value="1"/>
</dbReference>
<feature type="compositionally biased region" description="Basic and acidic residues" evidence="9">
    <location>
        <begin position="492"/>
        <end position="501"/>
    </location>
</feature>
<keyword evidence="6" id="KW-0238">DNA-binding</keyword>
<evidence type="ECO:0000256" key="9">
    <source>
        <dbReference type="SAM" id="MobiDB-lite"/>
    </source>
</evidence>
<evidence type="ECO:0000256" key="6">
    <source>
        <dbReference type="ARBA" id="ARBA00023125"/>
    </source>
</evidence>
<dbReference type="Pfam" id="PF02892">
    <property type="entry name" value="zf-BED"/>
    <property type="match status" value="1"/>
</dbReference>
<keyword evidence="7" id="KW-0804">Transcription</keyword>
<gene>
    <name evidence="13" type="primary">LOC111125256</name>
</gene>
<dbReference type="GO" id="GO:0008270">
    <property type="term" value="F:zinc ion binding"/>
    <property type="evidence" value="ECO:0007669"/>
    <property type="project" value="UniProtKB-KW"/>
</dbReference>
<dbReference type="SUPFAM" id="SSF53098">
    <property type="entry name" value="Ribonuclease H-like"/>
    <property type="match status" value="1"/>
</dbReference>